<dbReference type="RefSeq" id="WP_219760320.1">
    <property type="nucleotide sequence ID" value="NZ_JAHXRS010000024.1"/>
</dbReference>
<dbReference type="EMBL" id="JAHXRS010000024">
    <property type="protein sequence ID" value="MBW6395808.1"/>
    <property type="molecule type" value="Genomic_DNA"/>
</dbReference>
<accession>A0ABS7A0L0</accession>
<evidence type="ECO:0000313" key="2">
    <source>
        <dbReference type="Proteomes" id="UP000724268"/>
    </source>
</evidence>
<organism evidence="1 2">
    <name type="scientific">Thermus brevis</name>
    <dbReference type="NCBI Taxonomy" id="2862456"/>
    <lineage>
        <taxon>Bacteria</taxon>
        <taxon>Thermotogati</taxon>
        <taxon>Deinococcota</taxon>
        <taxon>Deinococci</taxon>
        <taxon>Thermales</taxon>
        <taxon>Thermaceae</taxon>
        <taxon>Thermus</taxon>
    </lineage>
</organism>
<proteinExistence type="predicted"/>
<keyword evidence="2" id="KW-1185">Reference proteome</keyword>
<comment type="caution">
    <text evidence="1">The sequence shown here is derived from an EMBL/GenBank/DDBJ whole genome shotgun (WGS) entry which is preliminary data.</text>
</comment>
<reference evidence="1 2" key="1">
    <citation type="submission" date="2021-07" db="EMBL/GenBank/DDBJ databases">
        <title>Thermus aquaticus gen. n. and sp. n., a nonsporulating extreme thermophile.</title>
        <authorList>
            <person name="Hu C.-J."/>
            <person name="Li W.-J."/>
            <person name="Xian W.-D."/>
        </authorList>
    </citation>
    <scope>NUCLEOTIDE SEQUENCE [LARGE SCALE GENOMIC DNA]</scope>
    <source>
        <strain evidence="1 2">SYSU G05001</strain>
    </source>
</reference>
<gene>
    <name evidence="1" type="ORF">KZX47_11700</name>
</gene>
<name>A0ABS7A0L0_9DEIN</name>
<protein>
    <submittedName>
        <fullName evidence="1">Uncharacterized protein</fullName>
    </submittedName>
</protein>
<dbReference type="Proteomes" id="UP000724268">
    <property type="component" value="Unassembled WGS sequence"/>
</dbReference>
<sequence>MDEDALNKLEERLESLERTLAWVSNTQVRLLRLFAAQWMFAVLISLGKSPTPEMLERLGNVIGLHPLTLEEVSQELRRLLEASEAPPLPSDRPKS</sequence>
<evidence type="ECO:0000313" key="1">
    <source>
        <dbReference type="EMBL" id="MBW6395808.1"/>
    </source>
</evidence>